<proteinExistence type="predicted"/>
<name>A0A6M3L1X2_9ZZZZ</name>
<protein>
    <submittedName>
        <fullName evidence="1">Uncharacterized protein</fullName>
    </submittedName>
</protein>
<accession>A0A6M3L1X2</accession>
<sequence length="141" mass="16413">MTELDTLGHGVKERLRGIRECWGVDEEMDESDMQMMGEDFVAARHDFAFMFDQLAKAEYRYHEVKEINQNKGVVMSRSSELSQLGSRLAAAQSREEISTEKQEPTECQKIHLLTPTGERTWSEVIIRVPQNVRIEVRRLRE</sequence>
<dbReference type="AlphaFoldDB" id="A0A6M3L1X2"/>
<dbReference type="EMBL" id="MT142788">
    <property type="protein sequence ID" value="QJA88567.1"/>
    <property type="molecule type" value="Genomic_DNA"/>
</dbReference>
<evidence type="ECO:0000313" key="1">
    <source>
        <dbReference type="EMBL" id="QJA88567.1"/>
    </source>
</evidence>
<organism evidence="1">
    <name type="scientific">viral metagenome</name>
    <dbReference type="NCBI Taxonomy" id="1070528"/>
    <lineage>
        <taxon>unclassified sequences</taxon>
        <taxon>metagenomes</taxon>
        <taxon>organismal metagenomes</taxon>
    </lineage>
</organism>
<gene>
    <name evidence="1" type="ORF">MM415B02738_0015</name>
</gene>
<reference evidence="1" key="1">
    <citation type="submission" date="2020-03" db="EMBL/GenBank/DDBJ databases">
        <title>The deep terrestrial virosphere.</title>
        <authorList>
            <person name="Holmfeldt K."/>
            <person name="Nilsson E."/>
            <person name="Simone D."/>
            <person name="Lopez-Fernandez M."/>
            <person name="Wu X."/>
            <person name="de Brujin I."/>
            <person name="Lundin D."/>
            <person name="Andersson A."/>
            <person name="Bertilsson S."/>
            <person name="Dopson M."/>
        </authorList>
    </citation>
    <scope>NUCLEOTIDE SEQUENCE</scope>
    <source>
        <strain evidence="1">MM415B02738</strain>
    </source>
</reference>